<dbReference type="InterPro" id="IPR012349">
    <property type="entry name" value="Split_barrel_FMN-bd"/>
</dbReference>
<evidence type="ECO:0000256" key="1">
    <source>
        <dbReference type="ARBA" id="ARBA00023002"/>
    </source>
</evidence>
<accession>A0ABQ1LT98</accession>
<evidence type="ECO:0000259" key="3">
    <source>
        <dbReference type="SMART" id="SM00903"/>
    </source>
</evidence>
<keyword evidence="1" id="KW-0560">Oxidoreductase</keyword>
<feature type="region of interest" description="Disordered" evidence="2">
    <location>
        <begin position="1"/>
        <end position="35"/>
    </location>
</feature>
<dbReference type="RefSeq" id="WP_229758099.1">
    <property type="nucleotide sequence ID" value="NZ_BMHL01000002.1"/>
</dbReference>
<feature type="domain" description="Flavin reductase like" evidence="3">
    <location>
        <begin position="67"/>
        <end position="210"/>
    </location>
</feature>
<organism evidence="4 5">
    <name type="scientific">Paraburkholderia caffeinilytica</name>
    <dbReference type="NCBI Taxonomy" id="1761016"/>
    <lineage>
        <taxon>Bacteria</taxon>
        <taxon>Pseudomonadati</taxon>
        <taxon>Pseudomonadota</taxon>
        <taxon>Betaproteobacteria</taxon>
        <taxon>Burkholderiales</taxon>
        <taxon>Burkholderiaceae</taxon>
        <taxon>Paraburkholderia</taxon>
    </lineage>
</organism>
<dbReference type="PANTHER" id="PTHR30466">
    <property type="entry name" value="FLAVIN REDUCTASE"/>
    <property type="match status" value="1"/>
</dbReference>
<reference evidence="5" key="1">
    <citation type="journal article" date="2019" name="Int. J. Syst. Evol. Microbiol.">
        <title>The Global Catalogue of Microorganisms (GCM) 10K type strain sequencing project: providing services to taxonomists for standard genome sequencing and annotation.</title>
        <authorList>
            <consortium name="The Broad Institute Genomics Platform"/>
            <consortium name="The Broad Institute Genome Sequencing Center for Infectious Disease"/>
            <person name="Wu L."/>
            <person name="Ma J."/>
        </authorList>
    </citation>
    <scope>NUCLEOTIDE SEQUENCE [LARGE SCALE GENOMIC DNA]</scope>
    <source>
        <strain evidence="5">CGMCC 1.15103</strain>
    </source>
</reference>
<dbReference type="InterPro" id="IPR050268">
    <property type="entry name" value="NADH-dep_flavin_reductase"/>
</dbReference>
<dbReference type="SMART" id="SM00903">
    <property type="entry name" value="Flavin_Reduct"/>
    <property type="match status" value="1"/>
</dbReference>
<dbReference type="EMBL" id="BMHL01000002">
    <property type="protein sequence ID" value="GGC28623.1"/>
    <property type="molecule type" value="Genomic_DNA"/>
</dbReference>
<dbReference type="InterPro" id="IPR002563">
    <property type="entry name" value="Flavin_Rdtase-like_dom"/>
</dbReference>
<evidence type="ECO:0000256" key="2">
    <source>
        <dbReference type="SAM" id="MobiDB-lite"/>
    </source>
</evidence>
<gene>
    <name evidence="4" type="ORF">GCM10011400_14180</name>
</gene>
<sequence>MQARVLHTDAPQAARAASLQDPVARSAGGAPGSGTACPDTAAVNAAGSSAADPNVSSFDERRFRHALGRFATGVVVISTGSGDGMHAMTANAFMSGSLKPPLIVVSVGHRARMHERLMNSARFGVSVLSDAQEPHSRHFAGEPQGRLAPRFAPVDGLPDVVLLEHAAARFAARMVDRHPCGDHTLFVGEVLVFSLDEHAPLIFFGGRYASVAGPLEAPVTTPAGTPVTISPPLKR</sequence>
<evidence type="ECO:0000313" key="4">
    <source>
        <dbReference type="EMBL" id="GGC28623.1"/>
    </source>
</evidence>
<dbReference type="Pfam" id="PF01613">
    <property type="entry name" value="Flavin_Reduct"/>
    <property type="match status" value="1"/>
</dbReference>
<dbReference type="Gene3D" id="2.30.110.10">
    <property type="entry name" value="Electron Transport, Fmn-binding Protein, Chain A"/>
    <property type="match status" value="1"/>
</dbReference>
<dbReference type="PANTHER" id="PTHR30466:SF1">
    <property type="entry name" value="FMN REDUCTASE (NADH) RUTF"/>
    <property type="match status" value="1"/>
</dbReference>
<proteinExistence type="predicted"/>
<dbReference type="Proteomes" id="UP000602004">
    <property type="component" value="Unassembled WGS sequence"/>
</dbReference>
<comment type="caution">
    <text evidence="4">The sequence shown here is derived from an EMBL/GenBank/DDBJ whole genome shotgun (WGS) entry which is preliminary data.</text>
</comment>
<evidence type="ECO:0000313" key="5">
    <source>
        <dbReference type="Proteomes" id="UP000602004"/>
    </source>
</evidence>
<protein>
    <recommendedName>
        <fullName evidence="3">Flavin reductase like domain-containing protein</fullName>
    </recommendedName>
</protein>
<dbReference type="SUPFAM" id="SSF50475">
    <property type="entry name" value="FMN-binding split barrel"/>
    <property type="match status" value="1"/>
</dbReference>
<name>A0ABQ1LT98_9BURK</name>
<keyword evidence="5" id="KW-1185">Reference proteome</keyword>